<keyword evidence="4" id="KW-0238">DNA-binding</keyword>
<dbReference type="InterPro" id="IPR013324">
    <property type="entry name" value="RNA_pol_sigma_r3/r4-like"/>
</dbReference>
<name>A0ABV5SX93_9MICO</name>
<dbReference type="RefSeq" id="WP_344713828.1">
    <property type="nucleotide sequence ID" value="NZ_BAAAWH010000001.1"/>
</dbReference>
<evidence type="ECO:0000259" key="7">
    <source>
        <dbReference type="Pfam" id="PF08281"/>
    </source>
</evidence>
<evidence type="ECO:0000256" key="2">
    <source>
        <dbReference type="ARBA" id="ARBA00023015"/>
    </source>
</evidence>
<evidence type="ECO:0000259" key="6">
    <source>
        <dbReference type="Pfam" id="PF04542"/>
    </source>
</evidence>
<dbReference type="InterPro" id="IPR036388">
    <property type="entry name" value="WH-like_DNA-bd_sf"/>
</dbReference>
<dbReference type="InterPro" id="IPR013249">
    <property type="entry name" value="RNA_pol_sigma70_r4_t2"/>
</dbReference>
<feature type="domain" description="RNA polymerase sigma-70 region 2" evidence="6">
    <location>
        <begin position="12"/>
        <end position="77"/>
    </location>
</feature>
<dbReference type="CDD" id="cd06171">
    <property type="entry name" value="Sigma70_r4"/>
    <property type="match status" value="1"/>
</dbReference>
<dbReference type="PANTHER" id="PTHR43133:SF8">
    <property type="entry name" value="RNA POLYMERASE SIGMA FACTOR HI_1459-RELATED"/>
    <property type="match status" value="1"/>
</dbReference>
<dbReference type="InterPro" id="IPR013325">
    <property type="entry name" value="RNA_pol_sigma_r2"/>
</dbReference>
<dbReference type="InterPro" id="IPR039425">
    <property type="entry name" value="RNA_pol_sigma-70-like"/>
</dbReference>
<dbReference type="EMBL" id="JBHMBE010000002">
    <property type="protein sequence ID" value="MFB9644984.1"/>
    <property type="molecule type" value="Genomic_DNA"/>
</dbReference>
<organism evidence="8 9">
    <name type="scientific">Microbacterium terregens</name>
    <dbReference type="NCBI Taxonomy" id="69363"/>
    <lineage>
        <taxon>Bacteria</taxon>
        <taxon>Bacillati</taxon>
        <taxon>Actinomycetota</taxon>
        <taxon>Actinomycetes</taxon>
        <taxon>Micrococcales</taxon>
        <taxon>Microbacteriaceae</taxon>
        <taxon>Microbacterium</taxon>
    </lineage>
</organism>
<evidence type="ECO:0000256" key="3">
    <source>
        <dbReference type="ARBA" id="ARBA00023082"/>
    </source>
</evidence>
<dbReference type="Pfam" id="PF08281">
    <property type="entry name" value="Sigma70_r4_2"/>
    <property type="match status" value="1"/>
</dbReference>
<comment type="similarity">
    <text evidence="1">Belongs to the sigma-70 factor family. ECF subfamily.</text>
</comment>
<keyword evidence="2" id="KW-0805">Transcription regulation</keyword>
<dbReference type="PANTHER" id="PTHR43133">
    <property type="entry name" value="RNA POLYMERASE ECF-TYPE SIGMA FACTO"/>
    <property type="match status" value="1"/>
</dbReference>
<dbReference type="Proteomes" id="UP001589611">
    <property type="component" value="Unassembled WGS sequence"/>
</dbReference>
<dbReference type="InterPro" id="IPR014284">
    <property type="entry name" value="RNA_pol_sigma-70_dom"/>
</dbReference>
<keyword evidence="9" id="KW-1185">Reference proteome</keyword>
<keyword evidence="3" id="KW-0731">Sigma factor</keyword>
<proteinExistence type="inferred from homology"/>
<protein>
    <submittedName>
        <fullName evidence="8">RNA polymerase sigma factor</fullName>
    </submittedName>
</protein>
<feature type="domain" description="RNA polymerase sigma factor 70 region 4 type 2" evidence="7">
    <location>
        <begin position="101"/>
        <end position="153"/>
    </location>
</feature>
<evidence type="ECO:0000256" key="4">
    <source>
        <dbReference type="ARBA" id="ARBA00023125"/>
    </source>
</evidence>
<dbReference type="Gene3D" id="1.10.10.10">
    <property type="entry name" value="Winged helix-like DNA-binding domain superfamily/Winged helix DNA-binding domain"/>
    <property type="match status" value="1"/>
</dbReference>
<evidence type="ECO:0000256" key="1">
    <source>
        <dbReference type="ARBA" id="ARBA00010641"/>
    </source>
</evidence>
<sequence length="176" mass="19545">MDGQPDSFDEVFSANYALIVRYAERRLPTTSLAEDVAAETFAAAWIRWSVGEGVELPWLYRVAANKVVDHYRSSSRRQAIEEALARAAGEAHGELDWLDRIALQRALLKLAARDREVIMLTYWEGLSASDIAVVIDASVASVWATLSRARKKLRAALEDSADHPIARKGGIDGHQR</sequence>
<dbReference type="SUPFAM" id="SSF88946">
    <property type="entry name" value="Sigma2 domain of RNA polymerase sigma factors"/>
    <property type="match status" value="1"/>
</dbReference>
<evidence type="ECO:0000313" key="9">
    <source>
        <dbReference type="Proteomes" id="UP001589611"/>
    </source>
</evidence>
<dbReference type="NCBIfam" id="TIGR02937">
    <property type="entry name" value="sigma70-ECF"/>
    <property type="match status" value="1"/>
</dbReference>
<reference evidence="8 9" key="1">
    <citation type="submission" date="2024-09" db="EMBL/GenBank/DDBJ databases">
        <authorList>
            <person name="Sun Q."/>
            <person name="Mori K."/>
        </authorList>
    </citation>
    <scope>NUCLEOTIDE SEQUENCE [LARGE SCALE GENOMIC DNA]</scope>
    <source>
        <strain evidence="8 9">JCM 1342</strain>
    </source>
</reference>
<dbReference type="Pfam" id="PF04542">
    <property type="entry name" value="Sigma70_r2"/>
    <property type="match status" value="1"/>
</dbReference>
<evidence type="ECO:0000313" key="8">
    <source>
        <dbReference type="EMBL" id="MFB9644984.1"/>
    </source>
</evidence>
<keyword evidence="5" id="KW-0804">Transcription</keyword>
<comment type="caution">
    <text evidence="8">The sequence shown here is derived from an EMBL/GenBank/DDBJ whole genome shotgun (WGS) entry which is preliminary data.</text>
</comment>
<accession>A0ABV5SX93</accession>
<dbReference type="InterPro" id="IPR007627">
    <property type="entry name" value="RNA_pol_sigma70_r2"/>
</dbReference>
<evidence type="ECO:0000256" key="5">
    <source>
        <dbReference type="ARBA" id="ARBA00023163"/>
    </source>
</evidence>
<gene>
    <name evidence="8" type="ORF">ACFFPJ_04135</name>
</gene>
<dbReference type="Gene3D" id="1.10.1740.10">
    <property type="match status" value="1"/>
</dbReference>
<dbReference type="SUPFAM" id="SSF88659">
    <property type="entry name" value="Sigma3 and sigma4 domains of RNA polymerase sigma factors"/>
    <property type="match status" value="1"/>
</dbReference>